<feature type="compositionally biased region" description="Basic and acidic residues" evidence="1">
    <location>
        <begin position="16"/>
        <end position="25"/>
    </location>
</feature>
<protein>
    <submittedName>
        <fullName evidence="2">Uncharacterized protein</fullName>
    </submittedName>
</protein>
<feature type="compositionally biased region" description="Polar residues" evidence="1">
    <location>
        <begin position="1"/>
        <end position="11"/>
    </location>
</feature>
<name>A0ABD2KCW2_HETSC</name>
<sequence length="359" mass="41293">MFGMTSASSSMARDLSNVKRELKVEEEQEEGEIEEEDEDEQEEDEDEQEEDEDEDEQRGPPLSDLVHSKKELNEVVVPYGTVLNLCRSQGDAAAVTKCLVGCMTACKMLINGTVIVDQIDWVNRDTIGFKHSSHPTTLLRETEITDQIFREWVDQLVLRGEPLPLFMPLRERKMHLVNRQQFVLSGAETGGQQQNKQERWSQKKKRNAFRHTFGADIAKILVHPWQLVQLLQLGQAKFERVVVGLYVVIRKPWSLERIEGVAWNAVPTYKILGQGPLNVVLCFKEFSCKLFRVDYSRPNSNQEILKNETMVAKFIAPSAEHIKRKAQELAEALRNTKRIKHTEGKKKKKTNKKEPKLEI</sequence>
<keyword evidence="3" id="KW-1185">Reference proteome</keyword>
<evidence type="ECO:0000313" key="2">
    <source>
        <dbReference type="EMBL" id="KAL3100495.1"/>
    </source>
</evidence>
<accession>A0ABD2KCW2</accession>
<feature type="compositionally biased region" description="Basic residues" evidence="1">
    <location>
        <begin position="335"/>
        <end position="351"/>
    </location>
</feature>
<organism evidence="2 3">
    <name type="scientific">Heterodera schachtii</name>
    <name type="common">Sugarbeet cyst nematode worm</name>
    <name type="synonym">Tylenchus schachtii</name>
    <dbReference type="NCBI Taxonomy" id="97005"/>
    <lineage>
        <taxon>Eukaryota</taxon>
        <taxon>Metazoa</taxon>
        <taxon>Ecdysozoa</taxon>
        <taxon>Nematoda</taxon>
        <taxon>Chromadorea</taxon>
        <taxon>Rhabditida</taxon>
        <taxon>Tylenchina</taxon>
        <taxon>Tylenchomorpha</taxon>
        <taxon>Tylenchoidea</taxon>
        <taxon>Heteroderidae</taxon>
        <taxon>Heteroderinae</taxon>
        <taxon>Heterodera</taxon>
    </lineage>
</organism>
<evidence type="ECO:0000313" key="3">
    <source>
        <dbReference type="Proteomes" id="UP001620645"/>
    </source>
</evidence>
<feature type="compositionally biased region" description="Acidic residues" evidence="1">
    <location>
        <begin position="26"/>
        <end position="56"/>
    </location>
</feature>
<dbReference type="EMBL" id="JBICCN010000030">
    <property type="protein sequence ID" value="KAL3100495.1"/>
    <property type="molecule type" value="Genomic_DNA"/>
</dbReference>
<evidence type="ECO:0000256" key="1">
    <source>
        <dbReference type="SAM" id="MobiDB-lite"/>
    </source>
</evidence>
<reference evidence="2 3" key="1">
    <citation type="submission" date="2024-10" db="EMBL/GenBank/DDBJ databases">
        <authorList>
            <person name="Kim D."/>
        </authorList>
    </citation>
    <scope>NUCLEOTIDE SEQUENCE [LARGE SCALE GENOMIC DNA]</scope>
    <source>
        <strain evidence="2">Taebaek</strain>
    </source>
</reference>
<dbReference type="Proteomes" id="UP001620645">
    <property type="component" value="Unassembled WGS sequence"/>
</dbReference>
<comment type="caution">
    <text evidence="2">The sequence shown here is derived from an EMBL/GenBank/DDBJ whole genome shotgun (WGS) entry which is preliminary data.</text>
</comment>
<proteinExistence type="predicted"/>
<feature type="region of interest" description="Disordered" evidence="1">
    <location>
        <begin position="334"/>
        <end position="359"/>
    </location>
</feature>
<feature type="region of interest" description="Disordered" evidence="1">
    <location>
        <begin position="1"/>
        <end position="67"/>
    </location>
</feature>
<gene>
    <name evidence="2" type="ORF">niasHS_000198</name>
</gene>
<dbReference type="AlphaFoldDB" id="A0ABD2KCW2"/>